<dbReference type="SMART" id="SM00355">
    <property type="entry name" value="ZnF_C2H2"/>
    <property type="match status" value="13"/>
</dbReference>
<dbReference type="GO" id="GO:0043565">
    <property type="term" value="F:sequence-specific DNA binding"/>
    <property type="evidence" value="ECO:0007669"/>
    <property type="project" value="TreeGrafter"/>
</dbReference>
<dbReference type="FunFam" id="3.30.160.60:FF:000023">
    <property type="entry name" value="zinc finger protein 37 homolog"/>
    <property type="match status" value="1"/>
</dbReference>
<evidence type="ECO:0000256" key="5">
    <source>
        <dbReference type="ARBA" id="ARBA00022771"/>
    </source>
</evidence>
<protein>
    <recommendedName>
        <fullName evidence="12">C2H2-type domain-containing protein</fullName>
    </recommendedName>
</protein>
<feature type="domain" description="C2H2-type" evidence="12">
    <location>
        <begin position="599"/>
        <end position="626"/>
    </location>
</feature>
<evidence type="ECO:0000256" key="8">
    <source>
        <dbReference type="ARBA" id="ARBA00023125"/>
    </source>
</evidence>
<dbReference type="FunFam" id="3.30.160.60:FF:000710">
    <property type="entry name" value="Zinc finger protein 768"/>
    <property type="match status" value="1"/>
</dbReference>
<dbReference type="FunFam" id="3.30.160.60:FF:000912">
    <property type="entry name" value="Zinc finger protein 660"/>
    <property type="match status" value="1"/>
</dbReference>
<evidence type="ECO:0000256" key="11">
    <source>
        <dbReference type="PROSITE-ProRule" id="PRU00042"/>
    </source>
</evidence>
<evidence type="ECO:0000256" key="7">
    <source>
        <dbReference type="ARBA" id="ARBA00023015"/>
    </source>
</evidence>
<reference evidence="13" key="1">
    <citation type="submission" date="2021-01" db="EMBL/GenBank/DDBJ databases">
        <title>A chromosome-scale assembly of European eel, Anguilla anguilla.</title>
        <authorList>
            <person name="Henkel C."/>
            <person name="Jong-Raadsen S.A."/>
            <person name="Dufour S."/>
            <person name="Weltzien F.-A."/>
            <person name="Palstra A.P."/>
            <person name="Pelster B."/>
            <person name="Spaink H.P."/>
            <person name="Van Den Thillart G.E."/>
            <person name="Jansen H."/>
            <person name="Zahm M."/>
            <person name="Klopp C."/>
            <person name="Cedric C."/>
            <person name="Louis A."/>
            <person name="Berthelot C."/>
            <person name="Parey E."/>
            <person name="Roest Crollius H."/>
            <person name="Montfort J."/>
            <person name="Robinson-Rechavi M."/>
            <person name="Bucao C."/>
            <person name="Bouchez O."/>
            <person name="Gislard M."/>
            <person name="Lluch J."/>
            <person name="Milhes M."/>
            <person name="Lampietro C."/>
            <person name="Lopez Roques C."/>
            <person name="Donnadieu C."/>
            <person name="Braasch I."/>
            <person name="Desvignes T."/>
            <person name="Postlethwait J."/>
            <person name="Bobe J."/>
            <person name="Guiguen Y."/>
            <person name="Dirks R."/>
        </authorList>
    </citation>
    <scope>NUCLEOTIDE SEQUENCE</scope>
    <source>
        <strain evidence="13">Tag_6206</strain>
        <tissue evidence="13">Liver</tissue>
    </source>
</reference>
<dbReference type="PANTHER" id="PTHR24408">
    <property type="entry name" value="ZINC FINGER PROTEIN"/>
    <property type="match status" value="1"/>
</dbReference>
<evidence type="ECO:0000313" key="13">
    <source>
        <dbReference type="EMBL" id="KAG5853576.1"/>
    </source>
</evidence>
<feature type="domain" description="C2H2-type" evidence="12">
    <location>
        <begin position="452"/>
        <end position="479"/>
    </location>
</feature>
<dbReference type="FunFam" id="3.30.160.60:FF:000666">
    <property type="entry name" value="RB-associated KRAB zinc finger protein-like"/>
    <property type="match status" value="1"/>
</dbReference>
<keyword evidence="6" id="KW-0862">Zinc</keyword>
<feature type="domain" description="C2H2-type" evidence="12">
    <location>
        <begin position="396"/>
        <end position="423"/>
    </location>
</feature>
<dbReference type="FunFam" id="3.30.160.60:FF:001119">
    <property type="entry name" value="zinc finger protein 408"/>
    <property type="match status" value="2"/>
</dbReference>
<feature type="domain" description="C2H2-type" evidence="12">
    <location>
        <begin position="655"/>
        <end position="682"/>
    </location>
</feature>
<evidence type="ECO:0000259" key="12">
    <source>
        <dbReference type="PROSITE" id="PS50157"/>
    </source>
</evidence>
<evidence type="ECO:0000313" key="14">
    <source>
        <dbReference type="Proteomes" id="UP001044222"/>
    </source>
</evidence>
<dbReference type="GO" id="GO:0045596">
    <property type="term" value="P:negative regulation of cell differentiation"/>
    <property type="evidence" value="ECO:0007669"/>
    <property type="project" value="UniProtKB-ARBA"/>
</dbReference>
<keyword evidence="9" id="KW-0804">Transcription</keyword>
<dbReference type="FunFam" id="3.30.160.60:FF:001158">
    <property type="entry name" value="zinc finger protein 22"/>
    <property type="match status" value="1"/>
</dbReference>
<comment type="caution">
    <text evidence="13">The sequence shown here is derived from an EMBL/GenBank/DDBJ whole genome shotgun (WGS) entry which is preliminary data.</text>
</comment>
<feature type="domain" description="C2H2-type" evidence="12">
    <location>
        <begin position="543"/>
        <end position="570"/>
    </location>
</feature>
<dbReference type="GO" id="GO:0042802">
    <property type="term" value="F:identical protein binding"/>
    <property type="evidence" value="ECO:0007669"/>
    <property type="project" value="UniProtKB-ARBA"/>
</dbReference>
<dbReference type="FunFam" id="3.30.160.60:FF:002343">
    <property type="entry name" value="Zinc finger protein 33A"/>
    <property type="match status" value="1"/>
</dbReference>
<feature type="domain" description="C2H2-type" evidence="12">
    <location>
        <begin position="309"/>
        <end position="336"/>
    </location>
</feature>
<dbReference type="SUPFAM" id="SSF57667">
    <property type="entry name" value="beta-beta-alpha zinc fingers"/>
    <property type="match status" value="7"/>
</dbReference>
<evidence type="ECO:0000256" key="3">
    <source>
        <dbReference type="ARBA" id="ARBA00022723"/>
    </source>
</evidence>
<feature type="domain" description="C2H2-type" evidence="12">
    <location>
        <begin position="480"/>
        <end position="507"/>
    </location>
</feature>
<evidence type="ECO:0000256" key="4">
    <source>
        <dbReference type="ARBA" id="ARBA00022737"/>
    </source>
</evidence>
<dbReference type="FunFam" id="3.30.160.60:FF:000557">
    <property type="entry name" value="zinc finger and SCAN domain-containing protein 29"/>
    <property type="match status" value="1"/>
</dbReference>
<dbReference type="AlphaFoldDB" id="A0A9D3MR79"/>
<evidence type="ECO:0000256" key="9">
    <source>
        <dbReference type="ARBA" id="ARBA00023163"/>
    </source>
</evidence>
<feature type="domain" description="C2H2-type" evidence="12">
    <location>
        <begin position="424"/>
        <end position="451"/>
    </location>
</feature>
<comment type="similarity">
    <text evidence="2">Belongs to the krueppel C2H2-type zinc-finger protein family.</text>
</comment>
<keyword evidence="8" id="KW-0238">DNA-binding</keyword>
<keyword evidence="10" id="KW-0539">Nucleus</keyword>
<sequence length="697" mass="80290">MELHFCTPLSSSMMQAGVCLRQDTETTLPELTEQHRIRQKEEELGGLEPVHMAESKTECAAPGLNTLEPECVTAHSRVSDVHHTHASLIKTETDLGSSHTGDLKTENRDGTELGYVAHLHPDQIKTESVDGGNVKIEHFSELHDIKYGNIKSDKIKYESSECLVSDIMNTVMNGATVGHKDQTESGQCAGEPNQNCKNEEIHLLTECGDLNHNCDINNERTQPRIVLQTSTNSRKKHIDCQGTNVTTEPMIIKSNKDPSLFFQKKTIHRNKRKMNTGEKPYRCTQCEKCFSQKRVLIVHKRIHTGEKPYRCTQCEKCFSQKSTLISHKRTHTGEKPYKCTECGKGFSRMFYLYRHRSIHTAPMIINSTKKPNQLHFFQQKTICRNKSEISVGEKPYRCTHCEKCFSQEGDLNIHIITHTGEKPYKCIQCEKRFTLKSYLNTHMRIHTGEKPYRCIQCDKCFSVKSHLNTHMRIHTGEKPYRCIHCWKCFTQQGTLIRHQSIHTAPMIPNSNKNLNKCTQCGKCFSKKSLLTYHKMIHTGEKPYKCTQCEKCFRQKQALKCHEMVHTGEKPYKCTECGKCFSQNSVLNDHKMIHTGEKPYKCTECGKCFSLRSAFNYHKVIHSSEKPYQCTQCTMCFHSKYGLNRHVRIHTGERPYACIQCDKCFYTKTDLDRHARIHTGEKPFECTQCGKCFSEIVF</sequence>
<gene>
    <name evidence="13" type="ORF">ANANG_G00027470</name>
</gene>
<accession>A0A9D3MR79</accession>
<dbReference type="PROSITE" id="PS50157">
    <property type="entry name" value="ZINC_FINGER_C2H2_2"/>
    <property type="match status" value="13"/>
</dbReference>
<organism evidence="13 14">
    <name type="scientific">Anguilla anguilla</name>
    <name type="common">European freshwater eel</name>
    <name type="synonym">Muraena anguilla</name>
    <dbReference type="NCBI Taxonomy" id="7936"/>
    <lineage>
        <taxon>Eukaryota</taxon>
        <taxon>Metazoa</taxon>
        <taxon>Chordata</taxon>
        <taxon>Craniata</taxon>
        <taxon>Vertebrata</taxon>
        <taxon>Euteleostomi</taxon>
        <taxon>Actinopterygii</taxon>
        <taxon>Neopterygii</taxon>
        <taxon>Teleostei</taxon>
        <taxon>Anguilliformes</taxon>
        <taxon>Anguillidae</taxon>
        <taxon>Anguilla</taxon>
    </lineage>
</organism>
<dbReference type="GO" id="GO:0005654">
    <property type="term" value="C:nucleoplasm"/>
    <property type="evidence" value="ECO:0007669"/>
    <property type="project" value="UniProtKB-ARBA"/>
</dbReference>
<dbReference type="InterPro" id="IPR036236">
    <property type="entry name" value="Znf_C2H2_sf"/>
</dbReference>
<keyword evidence="7" id="KW-0805">Transcription regulation</keyword>
<dbReference type="FunFam" id="3.30.160.60:FF:000358">
    <property type="entry name" value="zinc finger protein 24"/>
    <property type="match status" value="1"/>
</dbReference>
<dbReference type="PANTHER" id="PTHR24408:SF34">
    <property type="entry name" value="ZINC FINGER PROTEIN 672-RELATED"/>
    <property type="match status" value="1"/>
</dbReference>
<keyword evidence="3" id="KW-0479">Metal-binding</keyword>
<dbReference type="Gene3D" id="3.30.160.60">
    <property type="entry name" value="Classic Zinc Finger"/>
    <property type="match status" value="14"/>
</dbReference>
<evidence type="ECO:0000256" key="10">
    <source>
        <dbReference type="ARBA" id="ARBA00023242"/>
    </source>
</evidence>
<dbReference type="GO" id="GO:0000981">
    <property type="term" value="F:DNA-binding transcription factor activity, RNA polymerase II-specific"/>
    <property type="evidence" value="ECO:0007669"/>
    <property type="project" value="TreeGrafter"/>
</dbReference>
<dbReference type="FunFam" id="3.30.160.60:FF:001498">
    <property type="entry name" value="Zinc finger protein 404"/>
    <property type="match status" value="1"/>
</dbReference>
<feature type="domain" description="C2H2-type" evidence="12">
    <location>
        <begin position="281"/>
        <end position="308"/>
    </location>
</feature>
<feature type="domain" description="C2H2-type" evidence="12">
    <location>
        <begin position="571"/>
        <end position="598"/>
    </location>
</feature>
<dbReference type="Pfam" id="PF00096">
    <property type="entry name" value="zf-C2H2"/>
    <property type="match status" value="10"/>
</dbReference>
<dbReference type="InterPro" id="IPR041697">
    <property type="entry name" value="Znf-C2H2_11"/>
</dbReference>
<evidence type="ECO:0000256" key="6">
    <source>
        <dbReference type="ARBA" id="ARBA00022833"/>
    </source>
</evidence>
<proteinExistence type="inferred from homology"/>
<feature type="domain" description="C2H2-type" evidence="12">
    <location>
        <begin position="515"/>
        <end position="542"/>
    </location>
</feature>
<keyword evidence="5 11" id="KW-0863">Zinc-finger</keyword>
<dbReference type="FunFam" id="3.30.160.60:FF:001156">
    <property type="entry name" value="Zinc finger protein 407"/>
    <property type="match status" value="1"/>
</dbReference>
<evidence type="ECO:0000256" key="2">
    <source>
        <dbReference type="ARBA" id="ARBA00006991"/>
    </source>
</evidence>
<dbReference type="Proteomes" id="UP001044222">
    <property type="component" value="Unassembled WGS sequence"/>
</dbReference>
<dbReference type="PROSITE" id="PS00028">
    <property type="entry name" value="ZINC_FINGER_C2H2_1"/>
    <property type="match status" value="13"/>
</dbReference>
<evidence type="ECO:0000256" key="1">
    <source>
        <dbReference type="ARBA" id="ARBA00004123"/>
    </source>
</evidence>
<name>A0A9D3MR79_ANGAN</name>
<dbReference type="InterPro" id="IPR013087">
    <property type="entry name" value="Znf_C2H2_type"/>
</dbReference>
<dbReference type="EMBL" id="JAFIRN010000002">
    <property type="protein sequence ID" value="KAG5853576.1"/>
    <property type="molecule type" value="Genomic_DNA"/>
</dbReference>
<dbReference type="GO" id="GO:0008270">
    <property type="term" value="F:zinc ion binding"/>
    <property type="evidence" value="ECO:0007669"/>
    <property type="project" value="UniProtKB-KW"/>
</dbReference>
<dbReference type="FunFam" id="3.30.160.60:FF:000508">
    <property type="entry name" value="Myeloid zinc finger 1"/>
    <property type="match status" value="1"/>
</dbReference>
<feature type="domain" description="C2H2-type" evidence="12">
    <location>
        <begin position="627"/>
        <end position="654"/>
    </location>
</feature>
<feature type="domain" description="C2H2-type" evidence="12">
    <location>
        <begin position="337"/>
        <end position="364"/>
    </location>
</feature>
<dbReference type="Pfam" id="PF16622">
    <property type="entry name" value="zf-C2H2_11"/>
    <property type="match status" value="1"/>
</dbReference>
<keyword evidence="4" id="KW-0677">Repeat</keyword>
<comment type="subcellular location">
    <subcellularLocation>
        <location evidence="1">Nucleus</location>
    </subcellularLocation>
</comment>
<keyword evidence="14" id="KW-1185">Reference proteome</keyword>